<sequence>MYHQPDVDKKPIPVLDNSLKSSNSLSFLRHTRILAGGYILFG</sequence>
<dbReference type="EMBL" id="JAUFQS010000009">
    <property type="protein sequence ID" value="MDN3688294.1"/>
    <property type="molecule type" value="Genomic_DNA"/>
</dbReference>
<proteinExistence type="predicted"/>
<protein>
    <submittedName>
        <fullName evidence="1">Uncharacterized protein</fullName>
    </submittedName>
</protein>
<name>A0ABT8C675_9BACT</name>
<organism evidence="1 2">
    <name type="scientific">Cyclobacterium jeungdonense</name>
    <dbReference type="NCBI Taxonomy" id="708087"/>
    <lineage>
        <taxon>Bacteria</taxon>
        <taxon>Pseudomonadati</taxon>
        <taxon>Bacteroidota</taxon>
        <taxon>Cytophagia</taxon>
        <taxon>Cytophagales</taxon>
        <taxon>Cyclobacteriaceae</taxon>
        <taxon>Cyclobacterium</taxon>
    </lineage>
</organism>
<accession>A0ABT8C675</accession>
<evidence type="ECO:0000313" key="2">
    <source>
        <dbReference type="Proteomes" id="UP001236663"/>
    </source>
</evidence>
<gene>
    <name evidence="1" type="ORF">QWZ15_10670</name>
</gene>
<dbReference type="RefSeq" id="WP_262888584.1">
    <property type="nucleotide sequence ID" value="NZ_JAUFQS010000009.1"/>
</dbReference>
<evidence type="ECO:0000313" key="1">
    <source>
        <dbReference type="EMBL" id="MDN3688294.1"/>
    </source>
</evidence>
<comment type="caution">
    <text evidence="1">The sequence shown here is derived from an EMBL/GenBank/DDBJ whole genome shotgun (WGS) entry which is preliminary data.</text>
</comment>
<keyword evidence="2" id="KW-1185">Reference proteome</keyword>
<reference evidence="2" key="1">
    <citation type="journal article" date="2019" name="Int. J. Syst. Evol. Microbiol.">
        <title>The Global Catalogue of Microorganisms (GCM) 10K type strain sequencing project: providing services to taxonomists for standard genome sequencing and annotation.</title>
        <authorList>
            <consortium name="The Broad Institute Genomics Platform"/>
            <consortium name="The Broad Institute Genome Sequencing Center for Infectious Disease"/>
            <person name="Wu L."/>
            <person name="Ma J."/>
        </authorList>
    </citation>
    <scope>NUCLEOTIDE SEQUENCE [LARGE SCALE GENOMIC DNA]</scope>
    <source>
        <strain evidence="2">CECT 7706</strain>
    </source>
</reference>
<dbReference type="Proteomes" id="UP001236663">
    <property type="component" value="Unassembled WGS sequence"/>
</dbReference>